<name>W0DTC3_9GAMM</name>
<keyword evidence="1" id="KW-0328">Glycosyltransferase</keyword>
<organism evidence="4 5">
    <name type="scientific">Thioalkalivibrio paradoxus ARh 1</name>
    <dbReference type="NCBI Taxonomy" id="713585"/>
    <lineage>
        <taxon>Bacteria</taxon>
        <taxon>Pseudomonadati</taxon>
        <taxon>Pseudomonadota</taxon>
        <taxon>Gammaproteobacteria</taxon>
        <taxon>Chromatiales</taxon>
        <taxon>Ectothiorhodospiraceae</taxon>
        <taxon>Thioalkalivibrio</taxon>
    </lineage>
</organism>
<evidence type="ECO:0000313" key="4">
    <source>
        <dbReference type="EMBL" id="AHF00131.1"/>
    </source>
</evidence>
<dbReference type="KEGG" id="tti:THITH_10090"/>
<dbReference type="STRING" id="713585.THITH_10090"/>
<keyword evidence="5" id="KW-1185">Reference proteome</keyword>
<accession>W0DTC3</accession>
<gene>
    <name evidence="4" type="ORF">THITH_10090</name>
</gene>
<evidence type="ECO:0000256" key="1">
    <source>
        <dbReference type="ARBA" id="ARBA00022676"/>
    </source>
</evidence>
<dbReference type="AlphaFoldDB" id="W0DTC3"/>
<evidence type="ECO:0000259" key="3">
    <source>
        <dbReference type="Pfam" id="PF13439"/>
    </source>
</evidence>
<dbReference type="Gene3D" id="3.40.50.2000">
    <property type="entry name" value="Glycogen Phosphorylase B"/>
    <property type="match status" value="2"/>
</dbReference>
<dbReference type="CDD" id="cd03794">
    <property type="entry name" value="GT4_WbuB-like"/>
    <property type="match status" value="1"/>
</dbReference>
<dbReference type="PANTHER" id="PTHR12526">
    <property type="entry name" value="GLYCOSYLTRANSFERASE"/>
    <property type="match status" value="1"/>
</dbReference>
<dbReference type="EMBL" id="CP007029">
    <property type="protein sequence ID" value="AHF00131.1"/>
    <property type="molecule type" value="Genomic_DNA"/>
</dbReference>
<evidence type="ECO:0000256" key="2">
    <source>
        <dbReference type="ARBA" id="ARBA00022679"/>
    </source>
</evidence>
<sequence>MLGVIDAFREMGWTVDPYVVGDRVPVSWIRGSGGMLASSLSHRLGADIARFALNQWHARRAWRELRGRCDWVYERAGVFQALGRPFSRAGIPWIVESNAPLHLEGRHDRPSIGAQPLVRRWELGVYRDADAIVTVSATLRDILSGYPGVDAGKILVVPNGVDTRRFDPERVVPQRFFPGPTIGFVGTLFHWQWVETLLSCVAELRVEGAVRWSVVIAGQGPQYAACRAAAERLALGPDAVRFLGQVPWSEVPAVIAGTEIGYSGQSVLHGGAMYNSPLKIYEYMAMGKPVLASAFEDAQRSITHGETGFLFRGGDRNALKQALREAWHARDRLKSMGRRARQRTVAEHGWEQRVRAIVTGVADLLERRPA</sequence>
<reference evidence="4 5" key="1">
    <citation type="submission" date="2013-12" db="EMBL/GenBank/DDBJ databases">
        <authorList>
            <consortium name="DOE Joint Genome Institute"/>
            <person name="Muyzer G."/>
            <person name="Huntemann M."/>
            <person name="Han J."/>
            <person name="Chen A."/>
            <person name="Kyrpides N."/>
            <person name="Mavromatis K."/>
            <person name="Markowitz V."/>
            <person name="Palaniappan K."/>
            <person name="Ivanova N."/>
            <person name="Schaumberg A."/>
            <person name="Pati A."/>
            <person name="Liolios K."/>
            <person name="Nordberg H.P."/>
            <person name="Cantor M.N."/>
            <person name="Hua S.X."/>
            <person name="Woyke T."/>
        </authorList>
    </citation>
    <scope>NUCLEOTIDE SEQUENCE [LARGE SCALE GENOMIC DNA]</scope>
    <source>
        <strain evidence="4 5">ARh 1</strain>
    </source>
</reference>
<feature type="domain" description="Glycosyltransferase subfamily 4-like N-terminal" evidence="3">
    <location>
        <begin position="49"/>
        <end position="165"/>
    </location>
</feature>
<proteinExistence type="predicted"/>
<evidence type="ECO:0000313" key="5">
    <source>
        <dbReference type="Proteomes" id="UP000005289"/>
    </source>
</evidence>
<dbReference type="Proteomes" id="UP000005289">
    <property type="component" value="Chromosome"/>
</dbReference>
<dbReference type="GO" id="GO:0016757">
    <property type="term" value="F:glycosyltransferase activity"/>
    <property type="evidence" value="ECO:0007669"/>
    <property type="project" value="UniProtKB-KW"/>
</dbReference>
<dbReference type="Pfam" id="PF13692">
    <property type="entry name" value="Glyco_trans_1_4"/>
    <property type="match status" value="1"/>
</dbReference>
<dbReference type="SUPFAM" id="SSF53756">
    <property type="entry name" value="UDP-Glycosyltransferase/glycogen phosphorylase"/>
    <property type="match status" value="1"/>
</dbReference>
<dbReference type="PANTHER" id="PTHR12526:SF510">
    <property type="entry name" value="D-INOSITOL 3-PHOSPHATE GLYCOSYLTRANSFERASE"/>
    <property type="match status" value="1"/>
</dbReference>
<dbReference type="InterPro" id="IPR028098">
    <property type="entry name" value="Glyco_trans_4-like_N"/>
</dbReference>
<dbReference type="HOGENOM" id="CLU_009583_2_2_6"/>
<keyword evidence="2" id="KW-0808">Transferase</keyword>
<protein>
    <recommendedName>
        <fullName evidence="3">Glycosyltransferase subfamily 4-like N-terminal domain-containing protein</fullName>
    </recommendedName>
</protein>
<dbReference type="Pfam" id="PF13439">
    <property type="entry name" value="Glyco_transf_4"/>
    <property type="match status" value="1"/>
</dbReference>